<sequence>MALTIYYATYPMPLPTATFQALLAPLPVYMQKKIGQFRRWEDAHAGLLGKHLLLAALKACGHPGALDQLRYSGFGRPFLEGGIDFNISHAGRMVACIVSPQARVGIDVEAIRPIPFEDFKGQFSEKEWDSINSAADPLKAFYACWTCKEAVLKADGSGLHTPLTSLEVAKKNTVTLNGRHWHVQEINAFRDYACHVATDRKGLEVKVEEVKF</sequence>
<evidence type="ECO:0000256" key="1">
    <source>
        <dbReference type="ARBA" id="ARBA00010990"/>
    </source>
</evidence>
<gene>
    <name evidence="4" type="ORF">LX66_3124</name>
</gene>
<accession>A0A562T660</accession>
<keyword evidence="2 4" id="KW-0808">Transferase</keyword>
<dbReference type="AlphaFoldDB" id="A0A562T660"/>
<comment type="caution">
    <text evidence="4">The sequence shown here is derived from an EMBL/GenBank/DDBJ whole genome shotgun (WGS) entry which is preliminary data.</text>
</comment>
<evidence type="ECO:0000313" key="5">
    <source>
        <dbReference type="Proteomes" id="UP000316778"/>
    </source>
</evidence>
<dbReference type="PANTHER" id="PTHR12215">
    <property type="entry name" value="PHOSPHOPANTETHEINE TRANSFERASE"/>
    <property type="match status" value="1"/>
</dbReference>
<dbReference type="Proteomes" id="UP000316778">
    <property type="component" value="Unassembled WGS sequence"/>
</dbReference>
<feature type="domain" description="4'-phosphopantetheinyl transferase" evidence="3">
    <location>
        <begin position="103"/>
        <end position="196"/>
    </location>
</feature>
<dbReference type="Pfam" id="PF01648">
    <property type="entry name" value="ACPS"/>
    <property type="match status" value="1"/>
</dbReference>
<comment type="similarity">
    <text evidence="1">Belongs to the P-Pant transferase superfamily. Gsp/Sfp/HetI/AcpT family.</text>
</comment>
<dbReference type="OrthoDB" id="9808281at2"/>
<dbReference type="InterPro" id="IPR037143">
    <property type="entry name" value="4-PPantetheinyl_Trfase_dom_sf"/>
</dbReference>
<dbReference type="RefSeq" id="WP_145715065.1">
    <property type="nucleotide sequence ID" value="NZ_BAAAFY010000001.1"/>
</dbReference>
<organism evidence="4 5">
    <name type="scientific">Chitinophaga japonensis</name>
    <name type="common">Flexibacter japonensis</name>
    <dbReference type="NCBI Taxonomy" id="104662"/>
    <lineage>
        <taxon>Bacteria</taxon>
        <taxon>Pseudomonadati</taxon>
        <taxon>Bacteroidota</taxon>
        <taxon>Chitinophagia</taxon>
        <taxon>Chitinophagales</taxon>
        <taxon>Chitinophagaceae</taxon>
        <taxon>Chitinophaga</taxon>
    </lineage>
</organism>
<dbReference type="InterPro" id="IPR008278">
    <property type="entry name" value="4-PPantetheinyl_Trfase_dom"/>
</dbReference>
<evidence type="ECO:0000313" key="4">
    <source>
        <dbReference type="EMBL" id="TWI89031.1"/>
    </source>
</evidence>
<dbReference type="GO" id="GO:0019878">
    <property type="term" value="P:lysine biosynthetic process via aminoadipic acid"/>
    <property type="evidence" value="ECO:0007669"/>
    <property type="project" value="TreeGrafter"/>
</dbReference>
<dbReference type="InterPro" id="IPR050559">
    <property type="entry name" value="P-Pant_transferase_sf"/>
</dbReference>
<dbReference type="GO" id="GO:0000287">
    <property type="term" value="F:magnesium ion binding"/>
    <property type="evidence" value="ECO:0007669"/>
    <property type="project" value="InterPro"/>
</dbReference>
<dbReference type="EMBL" id="VLLG01000003">
    <property type="protein sequence ID" value="TWI89031.1"/>
    <property type="molecule type" value="Genomic_DNA"/>
</dbReference>
<proteinExistence type="inferred from homology"/>
<evidence type="ECO:0000256" key="2">
    <source>
        <dbReference type="ARBA" id="ARBA00022679"/>
    </source>
</evidence>
<protein>
    <submittedName>
        <fullName evidence="4">4'-phosphopantetheinyl transferase</fullName>
    </submittedName>
</protein>
<evidence type="ECO:0000259" key="3">
    <source>
        <dbReference type="Pfam" id="PF01648"/>
    </source>
</evidence>
<name>A0A562T660_CHIJA</name>
<dbReference type="GO" id="GO:0008897">
    <property type="term" value="F:holo-[acyl-carrier-protein] synthase activity"/>
    <property type="evidence" value="ECO:0007669"/>
    <property type="project" value="InterPro"/>
</dbReference>
<dbReference type="GO" id="GO:0005829">
    <property type="term" value="C:cytosol"/>
    <property type="evidence" value="ECO:0007669"/>
    <property type="project" value="TreeGrafter"/>
</dbReference>
<keyword evidence="5" id="KW-1185">Reference proteome</keyword>
<dbReference type="SUPFAM" id="SSF56214">
    <property type="entry name" value="4'-phosphopantetheinyl transferase"/>
    <property type="match status" value="2"/>
</dbReference>
<dbReference type="PANTHER" id="PTHR12215:SF10">
    <property type="entry name" value="L-AMINOADIPATE-SEMIALDEHYDE DEHYDROGENASE-PHOSPHOPANTETHEINYL TRANSFERASE"/>
    <property type="match status" value="1"/>
</dbReference>
<reference evidence="4 5" key="1">
    <citation type="journal article" date="2013" name="Stand. Genomic Sci.">
        <title>Genomic Encyclopedia of Type Strains, Phase I: The one thousand microbial genomes (KMG-I) project.</title>
        <authorList>
            <person name="Kyrpides N.C."/>
            <person name="Woyke T."/>
            <person name="Eisen J.A."/>
            <person name="Garrity G."/>
            <person name="Lilburn T.G."/>
            <person name="Beck B.J."/>
            <person name="Whitman W.B."/>
            <person name="Hugenholtz P."/>
            <person name="Klenk H.P."/>
        </authorList>
    </citation>
    <scope>NUCLEOTIDE SEQUENCE [LARGE SCALE GENOMIC DNA]</scope>
    <source>
        <strain evidence="4 5">DSM 13484</strain>
    </source>
</reference>
<dbReference type="Gene3D" id="3.90.470.20">
    <property type="entry name" value="4'-phosphopantetheinyl transferase domain"/>
    <property type="match status" value="2"/>
</dbReference>